<dbReference type="AlphaFoldDB" id="A0A232LWP8"/>
<feature type="non-terminal residue" evidence="2">
    <location>
        <position position="230"/>
    </location>
</feature>
<keyword evidence="3" id="KW-1185">Reference proteome</keyword>
<feature type="region of interest" description="Disordered" evidence="1">
    <location>
        <begin position="85"/>
        <end position="117"/>
    </location>
</feature>
<gene>
    <name evidence="2" type="ORF">Egran_03648</name>
</gene>
<accession>A0A232LWP8</accession>
<evidence type="ECO:0000313" key="2">
    <source>
        <dbReference type="EMBL" id="OXV08589.1"/>
    </source>
</evidence>
<dbReference type="EMBL" id="NPHW01004003">
    <property type="protein sequence ID" value="OXV08589.1"/>
    <property type="molecule type" value="Genomic_DNA"/>
</dbReference>
<protein>
    <submittedName>
        <fullName evidence="2">Uncharacterized protein</fullName>
    </submittedName>
</protein>
<comment type="caution">
    <text evidence="2">The sequence shown here is derived from an EMBL/GenBank/DDBJ whole genome shotgun (WGS) entry which is preliminary data.</text>
</comment>
<name>A0A232LWP8_9EURO</name>
<sequence>MFRCGNDGCKCKGDDVFGRHLGRVAAIGKDYRTVRDHNKSVGAVVLKVQPIWGRNELPGGSHNLPDAHKIRNRQYEEAYGKLTKAFEDRGTAPPDRQSLDSTLDQRDPNSSRPSGTSASSFYLVEVLDRRYGSEINPEPADKPPKEATFIRQVYDVKTNVLRPLCKSHAIRGELELEYFGRDQLIKMLSRNGVDEVIAVPFFLFMDGFGLYRNMYRALMGMYMILAGLSF</sequence>
<reference evidence="2 3" key="1">
    <citation type="journal article" date="2015" name="Environ. Microbiol.">
        <title>Metagenome sequence of Elaphomyces granulatus from sporocarp tissue reveals Ascomycota ectomycorrhizal fingerprints of genome expansion and a Proteobacteria-rich microbiome.</title>
        <authorList>
            <person name="Quandt C.A."/>
            <person name="Kohler A."/>
            <person name="Hesse C.N."/>
            <person name="Sharpton T.J."/>
            <person name="Martin F."/>
            <person name="Spatafora J.W."/>
        </authorList>
    </citation>
    <scope>NUCLEOTIDE SEQUENCE [LARGE SCALE GENOMIC DNA]</scope>
    <source>
        <strain evidence="2 3">OSC145934</strain>
    </source>
</reference>
<evidence type="ECO:0000313" key="3">
    <source>
        <dbReference type="Proteomes" id="UP000243515"/>
    </source>
</evidence>
<dbReference type="OrthoDB" id="4554562at2759"/>
<evidence type="ECO:0000256" key="1">
    <source>
        <dbReference type="SAM" id="MobiDB-lite"/>
    </source>
</evidence>
<proteinExistence type="predicted"/>
<dbReference type="Proteomes" id="UP000243515">
    <property type="component" value="Unassembled WGS sequence"/>
</dbReference>
<organism evidence="2 3">
    <name type="scientific">Elaphomyces granulatus</name>
    <dbReference type="NCBI Taxonomy" id="519963"/>
    <lineage>
        <taxon>Eukaryota</taxon>
        <taxon>Fungi</taxon>
        <taxon>Dikarya</taxon>
        <taxon>Ascomycota</taxon>
        <taxon>Pezizomycotina</taxon>
        <taxon>Eurotiomycetes</taxon>
        <taxon>Eurotiomycetidae</taxon>
        <taxon>Eurotiales</taxon>
        <taxon>Elaphomycetaceae</taxon>
        <taxon>Elaphomyces</taxon>
    </lineage>
</organism>